<dbReference type="EMBL" id="CAJPWZ010002662">
    <property type="protein sequence ID" value="CAG2242394.1"/>
    <property type="molecule type" value="Genomic_DNA"/>
</dbReference>
<protein>
    <submittedName>
        <fullName evidence="1">Uncharacterized protein</fullName>
    </submittedName>
</protein>
<sequence length="157" mass="17947">MTLTKASLQLHVLQKTLRDRISGKISPHCVTNGRASVFSLEEDARIVKHVKSMALYGYEHTRQEANFLRHDKKYRLYSPMTLTKASLQLHVLQKTLRDRISGKISPHCVTNGRASVFSLEEDARIVKHVKSMALYGYEHTRQEVTDLATGFAFTLYI</sequence>
<dbReference type="Proteomes" id="UP000683360">
    <property type="component" value="Unassembled WGS sequence"/>
</dbReference>
<gene>
    <name evidence="1" type="ORF">MEDL_54577</name>
</gene>
<dbReference type="OrthoDB" id="6149481at2759"/>
<reference evidence="1" key="1">
    <citation type="submission" date="2021-03" db="EMBL/GenBank/DDBJ databases">
        <authorList>
            <person name="Bekaert M."/>
        </authorList>
    </citation>
    <scope>NUCLEOTIDE SEQUENCE</scope>
</reference>
<evidence type="ECO:0000313" key="1">
    <source>
        <dbReference type="EMBL" id="CAG2242394.1"/>
    </source>
</evidence>
<proteinExistence type="predicted"/>
<accession>A0A8S3UJB6</accession>
<comment type="caution">
    <text evidence="1">The sequence shown here is derived from an EMBL/GenBank/DDBJ whole genome shotgun (WGS) entry which is preliminary data.</text>
</comment>
<name>A0A8S3UJB6_MYTED</name>
<dbReference type="AlphaFoldDB" id="A0A8S3UJB6"/>
<organism evidence="1 2">
    <name type="scientific">Mytilus edulis</name>
    <name type="common">Blue mussel</name>
    <dbReference type="NCBI Taxonomy" id="6550"/>
    <lineage>
        <taxon>Eukaryota</taxon>
        <taxon>Metazoa</taxon>
        <taxon>Spiralia</taxon>
        <taxon>Lophotrochozoa</taxon>
        <taxon>Mollusca</taxon>
        <taxon>Bivalvia</taxon>
        <taxon>Autobranchia</taxon>
        <taxon>Pteriomorphia</taxon>
        <taxon>Mytilida</taxon>
        <taxon>Mytiloidea</taxon>
        <taxon>Mytilidae</taxon>
        <taxon>Mytilinae</taxon>
        <taxon>Mytilus</taxon>
    </lineage>
</organism>
<keyword evidence="2" id="KW-1185">Reference proteome</keyword>
<evidence type="ECO:0000313" key="2">
    <source>
        <dbReference type="Proteomes" id="UP000683360"/>
    </source>
</evidence>